<protein>
    <submittedName>
        <fullName evidence="3">Uncharacterized protein</fullName>
    </submittedName>
</protein>
<organism evidence="3 4">
    <name type="scientific">Psilocybe cf. subviscida</name>
    <dbReference type="NCBI Taxonomy" id="2480587"/>
    <lineage>
        <taxon>Eukaryota</taxon>
        <taxon>Fungi</taxon>
        <taxon>Dikarya</taxon>
        <taxon>Basidiomycota</taxon>
        <taxon>Agaricomycotina</taxon>
        <taxon>Agaricomycetes</taxon>
        <taxon>Agaricomycetidae</taxon>
        <taxon>Agaricales</taxon>
        <taxon>Agaricineae</taxon>
        <taxon>Strophariaceae</taxon>
        <taxon>Psilocybe</taxon>
    </lineage>
</organism>
<feature type="compositionally biased region" description="Pro residues" evidence="1">
    <location>
        <begin position="265"/>
        <end position="274"/>
    </location>
</feature>
<sequence>MSNSSVPSSVSAVLSSITGTGTGGAPTPSFTPPPPETTTSGTTPPSPLPPNNSNQNANGGLATSASLYLYTFLATLVLLLSVSGAIVVRSFVLRRRHRRMVEEAIRNGTWVPPAPPSRPVRVDLSKKPKMWEAFIDGKGALTGMRGFDGEGGAGGAEQWYTPGGVVGAGKGVAGGGVGRPGINSDWQHEHSREWDTIKPFSAAYVAPGQDEADASSGRLGSSPSTTSINRINRSTPTTPVITPAAPREPLHRALITSARRILSPTPQPTSPLPGPSGGANNGTAGGDADPAIGAGQVMAELNSRAGKAPTAVRVAVLIAMPKPPGANESHGNAPEDEEQPLPHIEVGVAEVLVLSHQLSAGGKAESSKEKPGVRGSVGSHDSDISEV</sequence>
<feature type="compositionally biased region" description="Polar residues" evidence="1">
    <location>
        <begin position="218"/>
        <end position="234"/>
    </location>
</feature>
<keyword evidence="2" id="KW-0812">Transmembrane</keyword>
<evidence type="ECO:0000256" key="1">
    <source>
        <dbReference type="SAM" id="MobiDB-lite"/>
    </source>
</evidence>
<dbReference type="AlphaFoldDB" id="A0A8H5BW69"/>
<keyword evidence="2" id="KW-0472">Membrane</keyword>
<gene>
    <name evidence="3" type="ORF">D9619_009193</name>
</gene>
<feature type="region of interest" description="Disordered" evidence="1">
    <location>
        <begin position="322"/>
        <end position="345"/>
    </location>
</feature>
<evidence type="ECO:0000256" key="2">
    <source>
        <dbReference type="SAM" id="Phobius"/>
    </source>
</evidence>
<keyword evidence="2" id="KW-1133">Transmembrane helix</keyword>
<feature type="region of interest" description="Disordered" evidence="1">
    <location>
        <begin position="1"/>
        <end position="57"/>
    </location>
</feature>
<feature type="region of interest" description="Disordered" evidence="1">
    <location>
        <begin position="260"/>
        <end position="291"/>
    </location>
</feature>
<proteinExistence type="predicted"/>
<name>A0A8H5BW69_9AGAR</name>
<dbReference type="EMBL" id="JAACJJ010000002">
    <property type="protein sequence ID" value="KAF5329482.1"/>
    <property type="molecule type" value="Genomic_DNA"/>
</dbReference>
<evidence type="ECO:0000313" key="3">
    <source>
        <dbReference type="EMBL" id="KAF5329482.1"/>
    </source>
</evidence>
<dbReference type="OrthoDB" id="2683906at2759"/>
<keyword evidence="4" id="KW-1185">Reference proteome</keyword>
<feature type="compositionally biased region" description="Gly residues" evidence="1">
    <location>
        <begin position="275"/>
        <end position="285"/>
    </location>
</feature>
<feature type="region of interest" description="Disordered" evidence="1">
    <location>
        <begin position="208"/>
        <end position="248"/>
    </location>
</feature>
<evidence type="ECO:0000313" key="4">
    <source>
        <dbReference type="Proteomes" id="UP000567179"/>
    </source>
</evidence>
<feature type="transmembrane region" description="Helical" evidence="2">
    <location>
        <begin position="67"/>
        <end position="92"/>
    </location>
</feature>
<feature type="region of interest" description="Disordered" evidence="1">
    <location>
        <begin position="358"/>
        <end position="387"/>
    </location>
</feature>
<reference evidence="3 4" key="1">
    <citation type="journal article" date="2020" name="ISME J.">
        <title>Uncovering the hidden diversity of litter-decomposition mechanisms in mushroom-forming fungi.</title>
        <authorList>
            <person name="Floudas D."/>
            <person name="Bentzer J."/>
            <person name="Ahren D."/>
            <person name="Johansson T."/>
            <person name="Persson P."/>
            <person name="Tunlid A."/>
        </authorList>
    </citation>
    <scope>NUCLEOTIDE SEQUENCE [LARGE SCALE GENOMIC DNA]</scope>
    <source>
        <strain evidence="3 4">CBS 101986</strain>
    </source>
</reference>
<comment type="caution">
    <text evidence="3">The sequence shown here is derived from an EMBL/GenBank/DDBJ whole genome shotgun (WGS) entry which is preliminary data.</text>
</comment>
<feature type="compositionally biased region" description="Low complexity" evidence="1">
    <location>
        <begin position="235"/>
        <end position="245"/>
    </location>
</feature>
<dbReference type="Proteomes" id="UP000567179">
    <property type="component" value="Unassembled WGS sequence"/>
</dbReference>
<accession>A0A8H5BW69</accession>
<feature type="compositionally biased region" description="Low complexity" evidence="1">
    <location>
        <begin position="1"/>
        <end position="19"/>
    </location>
</feature>